<dbReference type="Gramene" id="KQL00364">
    <property type="protein sequence ID" value="KQL00364"/>
    <property type="gene ID" value="SETIT_014805mg"/>
</dbReference>
<reference evidence="1" key="2">
    <citation type="submission" date="2018-08" db="UniProtKB">
        <authorList>
            <consortium name="EnsemblPlants"/>
        </authorList>
    </citation>
    <scope>IDENTIFICATION</scope>
    <source>
        <strain evidence="1">Yugu1</strain>
    </source>
</reference>
<reference evidence="2" key="1">
    <citation type="journal article" date="2012" name="Nat. Biotechnol.">
        <title>Reference genome sequence of the model plant Setaria.</title>
        <authorList>
            <person name="Bennetzen J.L."/>
            <person name="Schmutz J."/>
            <person name="Wang H."/>
            <person name="Percifield R."/>
            <person name="Hawkins J."/>
            <person name="Pontaroli A.C."/>
            <person name="Estep M."/>
            <person name="Feng L."/>
            <person name="Vaughn J.N."/>
            <person name="Grimwood J."/>
            <person name="Jenkins J."/>
            <person name="Barry K."/>
            <person name="Lindquist E."/>
            <person name="Hellsten U."/>
            <person name="Deshpande S."/>
            <person name="Wang X."/>
            <person name="Wu X."/>
            <person name="Mitros T."/>
            <person name="Triplett J."/>
            <person name="Yang X."/>
            <person name="Ye C.Y."/>
            <person name="Mauro-Herrera M."/>
            <person name="Wang L."/>
            <person name="Li P."/>
            <person name="Sharma M."/>
            <person name="Sharma R."/>
            <person name="Ronald P.C."/>
            <person name="Panaud O."/>
            <person name="Kellogg E.A."/>
            <person name="Brutnell T.P."/>
            <person name="Doust A.N."/>
            <person name="Tuskan G.A."/>
            <person name="Rokhsar D."/>
            <person name="Devos K.M."/>
        </authorList>
    </citation>
    <scope>NUCLEOTIDE SEQUENCE [LARGE SCALE GENOMIC DNA]</scope>
    <source>
        <strain evidence="2">cv. Yugu1</strain>
    </source>
</reference>
<evidence type="ECO:0000313" key="2">
    <source>
        <dbReference type="Proteomes" id="UP000004995"/>
    </source>
</evidence>
<name>K3YKN6_SETIT</name>
<dbReference type="AlphaFoldDB" id="K3YKN6"/>
<protein>
    <submittedName>
        <fullName evidence="1">Uncharacterized protein</fullName>
    </submittedName>
</protein>
<dbReference type="EnsemblPlants" id="KQL00364">
    <property type="protein sequence ID" value="KQL00364"/>
    <property type="gene ID" value="SETIT_014805mg"/>
</dbReference>
<dbReference type="HOGENOM" id="CLU_2853971_0_0_1"/>
<keyword evidence="2" id="KW-1185">Reference proteome</keyword>
<organism evidence="1 2">
    <name type="scientific">Setaria italica</name>
    <name type="common">Foxtail millet</name>
    <name type="synonym">Panicum italicum</name>
    <dbReference type="NCBI Taxonomy" id="4555"/>
    <lineage>
        <taxon>Eukaryota</taxon>
        <taxon>Viridiplantae</taxon>
        <taxon>Streptophyta</taxon>
        <taxon>Embryophyta</taxon>
        <taxon>Tracheophyta</taxon>
        <taxon>Spermatophyta</taxon>
        <taxon>Magnoliopsida</taxon>
        <taxon>Liliopsida</taxon>
        <taxon>Poales</taxon>
        <taxon>Poaceae</taxon>
        <taxon>PACMAD clade</taxon>
        <taxon>Panicoideae</taxon>
        <taxon>Panicodae</taxon>
        <taxon>Paniceae</taxon>
        <taxon>Cenchrinae</taxon>
        <taxon>Setaria</taxon>
    </lineage>
</organism>
<dbReference type="InParanoid" id="K3YKN6"/>
<proteinExistence type="predicted"/>
<accession>K3YKN6</accession>
<dbReference type="Proteomes" id="UP000004995">
    <property type="component" value="Unassembled WGS sequence"/>
</dbReference>
<dbReference type="EMBL" id="AGNK02003499">
    <property type="status" value="NOT_ANNOTATED_CDS"/>
    <property type="molecule type" value="Genomic_DNA"/>
</dbReference>
<sequence length="65" mass="7575">MLDIFGQTQNLKDFLLLVRQPQSTGFKFQFKVVKVEETSIFVSWFATHCQPTSRQFVVILMLGYS</sequence>
<evidence type="ECO:0000313" key="1">
    <source>
        <dbReference type="EnsemblPlants" id="KQL00364"/>
    </source>
</evidence>